<dbReference type="EMBL" id="CP159837">
    <property type="protein sequence ID" value="XCM39089.1"/>
    <property type="molecule type" value="Genomic_DNA"/>
</dbReference>
<evidence type="ECO:0000313" key="1">
    <source>
        <dbReference type="EMBL" id="XCM39089.1"/>
    </source>
</evidence>
<proteinExistence type="predicted"/>
<gene>
    <name evidence="1" type="ORF">ABWT76_001986</name>
</gene>
<dbReference type="RefSeq" id="WP_156331709.1">
    <property type="nucleotide sequence ID" value="NZ_CP159837.1"/>
</dbReference>
<reference evidence="1" key="1">
    <citation type="submission" date="2024-07" db="EMBL/GenBank/DDBJ databases">
        <authorList>
            <person name="Kim Y.J."/>
            <person name="Jeong J.Y."/>
        </authorList>
    </citation>
    <scope>NUCLEOTIDE SEQUENCE</scope>
    <source>
        <strain evidence="1">GIHE-MW2</strain>
    </source>
</reference>
<sequence length="54" mass="5863">MVNFFTIKGAVLPDRQSNRVSGFMGDHGATTAIGIAPTRNLVSESVNFFRESFA</sequence>
<accession>A0AAU8JJV2</accession>
<organism evidence="1">
    <name type="scientific">Planktothricoides raciborskii GIHE-MW2</name>
    <dbReference type="NCBI Taxonomy" id="2792601"/>
    <lineage>
        <taxon>Bacteria</taxon>
        <taxon>Bacillati</taxon>
        <taxon>Cyanobacteriota</taxon>
        <taxon>Cyanophyceae</taxon>
        <taxon>Oscillatoriophycideae</taxon>
        <taxon>Oscillatoriales</taxon>
        <taxon>Oscillatoriaceae</taxon>
        <taxon>Planktothricoides</taxon>
    </lineage>
</organism>
<name>A0AAU8JJV2_9CYAN</name>
<dbReference type="AlphaFoldDB" id="A0AAU8JJV2"/>
<protein>
    <submittedName>
        <fullName evidence="1">Uncharacterized protein</fullName>
    </submittedName>
</protein>